<feature type="compositionally biased region" description="Polar residues" evidence="2">
    <location>
        <begin position="16"/>
        <end position="31"/>
    </location>
</feature>
<proteinExistence type="predicted"/>
<evidence type="ECO:0000313" key="3">
    <source>
        <dbReference type="EMBL" id="CAI2369924.1"/>
    </source>
</evidence>
<feature type="compositionally biased region" description="Basic residues" evidence="2">
    <location>
        <begin position="1"/>
        <end position="12"/>
    </location>
</feature>
<keyword evidence="1" id="KW-0175">Coiled coil</keyword>
<keyword evidence="4" id="KW-1185">Reference proteome</keyword>
<feature type="coiled-coil region" evidence="1">
    <location>
        <begin position="214"/>
        <end position="311"/>
    </location>
</feature>
<comment type="caution">
    <text evidence="3">The sequence shown here is derived from an EMBL/GenBank/DDBJ whole genome shotgun (WGS) entry which is preliminary data.</text>
</comment>
<reference evidence="3" key="1">
    <citation type="submission" date="2023-07" db="EMBL/GenBank/DDBJ databases">
        <authorList>
            <consortium name="AG Swart"/>
            <person name="Singh M."/>
            <person name="Singh A."/>
            <person name="Seah K."/>
            <person name="Emmerich C."/>
        </authorList>
    </citation>
    <scope>NUCLEOTIDE SEQUENCE</scope>
    <source>
        <strain evidence="3">DP1</strain>
    </source>
</reference>
<evidence type="ECO:0000256" key="1">
    <source>
        <dbReference type="SAM" id="Coils"/>
    </source>
</evidence>
<organism evidence="3 4">
    <name type="scientific">Euplotes crassus</name>
    <dbReference type="NCBI Taxonomy" id="5936"/>
    <lineage>
        <taxon>Eukaryota</taxon>
        <taxon>Sar</taxon>
        <taxon>Alveolata</taxon>
        <taxon>Ciliophora</taxon>
        <taxon>Intramacronucleata</taxon>
        <taxon>Spirotrichea</taxon>
        <taxon>Hypotrichia</taxon>
        <taxon>Euplotida</taxon>
        <taxon>Euplotidae</taxon>
        <taxon>Moneuplotes</taxon>
    </lineage>
</organism>
<dbReference type="EMBL" id="CAMPGE010011082">
    <property type="protein sequence ID" value="CAI2369924.1"/>
    <property type="molecule type" value="Genomic_DNA"/>
</dbReference>
<accession>A0AAD1XB80</accession>
<sequence>MRKAKSKIRRVRNKESQNTPSLRKSSRQTAGFHSPIASERIYLPEELLKKDPKIMNRAERIKYELYKAKMEHRGHLEKIRIFLGIECSLENLLHPPPDSYEQYIINLHTEAPQRIKTYKKMNLDLESNVEILKESIEEETNRKDIIISKYERAFNNAQAKVKSLELELQNIIKMGKHEIDTNQKEMDQLIRTNTEEGRTSIKDGIKRIFKLKSNALADQKKMRIMDELKSLKQKRTGEEFYEKQQMSLEQHENNIEELQKEYQNKLDSKQAEMNEYLKKINQDLADRKETQEKFNDEILALQNVYEQHQKDLKNEPNIKSLSPSRMLSFMESRPKGDRKKNFSLLHKIMEKKRHKDLFGQNLQAKYNGYKKLKAIFGRSSSVKRSTHNLASKMAYNNHLISVNNSSKFDGLMTQRELSKSRFN</sequence>
<feature type="region of interest" description="Disordered" evidence="2">
    <location>
        <begin position="1"/>
        <end position="31"/>
    </location>
</feature>
<evidence type="ECO:0000256" key="2">
    <source>
        <dbReference type="SAM" id="MobiDB-lite"/>
    </source>
</evidence>
<gene>
    <name evidence="3" type="ORF">ECRASSUSDP1_LOCUS11229</name>
</gene>
<protein>
    <submittedName>
        <fullName evidence="3">Uncharacterized protein</fullName>
    </submittedName>
</protein>
<dbReference type="Proteomes" id="UP001295684">
    <property type="component" value="Unassembled WGS sequence"/>
</dbReference>
<feature type="coiled-coil region" evidence="1">
    <location>
        <begin position="115"/>
        <end position="174"/>
    </location>
</feature>
<name>A0AAD1XB80_EUPCR</name>
<evidence type="ECO:0000313" key="4">
    <source>
        <dbReference type="Proteomes" id="UP001295684"/>
    </source>
</evidence>
<dbReference type="AlphaFoldDB" id="A0AAD1XB80"/>